<keyword evidence="4 6" id="KW-0472">Membrane</keyword>
<dbReference type="PANTHER" id="PTHR32322:SF9">
    <property type="entry name" value="AMINO-ACID METABOLITE EFFLUX PUMP-RELATED"/>
    <property type="match status" value="1"/>
</dbReference>
<dbReference type="Proteomes" id="UP001214043">
    <property type="component" value="Chromosome"/>
</dbReference>
<evidence type="ECO:0000259" key="7">
    <source>
        <dbReference type="Pfam" id="PF00892"/>
    </source>
</evidence>
<gene>
    <name evidence="8" type="ORF">PUV54_04090</name>
</gene>
<feature type="transmembrane region" description="Helical" evidence="6">
    <location>
        <begin position="174"/>
        <end position="193"/>
    </location>
</feature>
<feature type="transmembrane region" description="Helical" evidence="6">
    <location>
        <begin position="261"/>
        <end position="281"/>
    </location>
</feature>
<keyword evidence="9" id="KW-1185">Reference proteome</keyword>
<evidence type="ECO:0000313" key="9">
    <source>
        <dbReference type="Proteomes" id="UP001214043"/>
    </source>
</evidence>
<evidence type="ECO:0000313" key="8">
    <source>
        <dbReference type="EMBL" id="WDI32372.1"/>
    </source>
</evidence>
<proteinExistence type="predicted"/>
<dbReference type="InterPro" id="IPR000620">
    <property type="entry name" value="EamA_dom"/>
</dbReference>
<evidence type="ECO:0000256" key="3">
    <source>
        <dbReference type="ARBA" id="ARBA00022989"/>
    </source>
</evidence>
<dbReference type="PANTHER" id="PTHR32322">
    <property type="entry name" value="INNER MEMBRANE TRANSPORTER"/>
    <property type="match status" value="1"/>
</dbReference>
<organism evidence="8 9">
    <name type="scientific">Hyphococcus flavus</name>
    <dbReference type="NCBI Taxonomy" id="1866326"/>
    <lineage>
        <taxon>Bacteria</taxon>
        <taxon>Pseudomonadati</taxon>
        <taxon>Pseudomonadota</taxon>
        <taxon>Alphaproteobacteria</taxon>
        <taxon>Parvularculales</taxon>
        <taxon>Parvularculaceae</taxon>
        <taxon>Hyphococcus</taxon>
    </lineage>
</organism>
<dbReference type="InterPro" id="IPR037185">
    <property type="entry name" value="EmrE-like"/>
</dbReference>
<protein>
    <submittedName>
        <fullName evidence="8">DMT family transporter</fullName>
    </submittedName>
</protein>
<feature type="region of interest" description="Disordered" evidence="5">
    <location>
        <begin position="314"/>
        <end position="333"/>
    </location>
</feature>
<feature type="domain" description="EamA" evidence="7">
    <location>
        <begin position="18"/>
        <end position="157"/>
    </location>
</feature>
<sequence length="333" mass="36186">MNVNRHNPPDATLFDWMLFLLIVAFGGSSFVMIRSAVETMPPPAIAACRLWVGAIVLYLIMRQAGRRYPPFLTRRRGQLSIRKSWRWMIAVGVVGNVIPFFLFPWAQQYVESGLAGVYMAFMPIWTVALAFFFANEKLTGRKLIGFALGFIGVLILMGPDVLKGALSSDLRAQGALLFATLLYAASAVLSRMAPPIRPRVFASGMMLVAAIAATPALLLFDPKFDQWSLVSIASVLGLGLFPTGLNGVLIIMLIRRVGAGFMALSNYITPLWAVAMGAIIYHERLDPSVFVALAIIFSGLAVSQRSPFRKISAGGELSPAAETAATSEAQRKS</sequence>
<feature type="transmembrane region" description="Helical" evidence="6">
    <location>
        <begin position="85"/>
        <end position="103"/>
    </location>
</feature>
<evidence type="ECO:0000256" key="5">
    <source>
        <dbReference type="SAM" id="MobiDB-lite"/>
    </source>
</evidence>
<accession>A0AAE9ZGL1</accession>
<dbReference type="KEGG" id="hfl:PUV54_04090"/>
<feature type="transmembrane region" description="Helical" evidence="6">
    <location>
        <begin position="287"/>
        <end position="303"/>
    </location>
</feature>
<dbReference type="SUPFAM" id="SSF103481">
    <property type="entry name" value="Multidrug resistance efflux transporter EmrE"/>
    <property type="match status" value="2"/>
</dbReference>
<reference evidence="8" key="1">
    <citation type="submission" date="2023-02" db="EMBL/GenBank/DDBJ databases">
        <title>Genome sequence of Hyphococcus flavus.</title>
        <authorList>
            <person name="Rong J.-C."/>
            <person name="Zhao Q."/>
            <person name="Yi M."/>
            <person name="Wu J.-Y."/>
        </authorList>
    </citation>
    <scope>NUCLEOTIDE SEQUENCE</scope>
    <source>
        <strain evidence="8">MCCC 1K03223</strain>
    </source>
</reference>
<feature type="compositionally biased region" description="Low complexity" evidence="5">
    <location>
        <begin position="318"/>
        <end position="333"/>
    </location>
</feature>
<feature type="transmembrane region" description="Helical" evidence="6">
    <location>
        <begin position="232"/>
        <end position="254"/>
    </location>
</feature>
<evidence type="ECO:0000256" key="4">
    <source>
        <dbReference type="ARBA" id="ARBA00023136"/>
    </source>
</evidence>
<dbReference type="AlphaFoldDB" id="A0AAE9ZGL1"/>
<keyword evidence="3 6" id="KW-1133">Transmembrane helix</keyword>
<dbReference type="RefSeq" id="WP_274494293.1">
    <property type="nucleotide sequence ID" value="NZ_CP118166.1"/>
</dbReference>
<dbReference type="Gene3D" id="1.10.3730.20">
    <property type="match status" value="1"/>
</dbReference>
<feature type="transmembrane region" description="Helical" evidence="6">
    <location>
        <begin position="143"/>
        <end position="162"/>
    </location>
</feature>
<evidence type="ECO:0000256" key="2">
    <source>
        <dbReference type="ARBA" id="ARBA00022692"/>
    </source>
</evidence>
<dbReference type="EMBL" id="CP118166">
    <property type="protein sequence ID" value="WDI32372.1"/>
    <property type="molecule type" value="Genomic_DNA"/>
</dbReference>
<keyword evidence="2 6" id="KW-0812">Transmembrane</keyword>
<evidence type="ECO:0000256" key="1">
    <source>
        <dbReference type="ARBA" id="ARBA00004141"/>
    </source>
</evidence>
<dbReference type="Pfam" id="PF00892">
    <property type="entry name" value="EamA"/>
    <property type="match status" value="2"/>
</dbReference>
<feature type="transmembrane region" description="Helical" evidence="6">
    <location>
        <begin position="115"/>
        <end position="134"/>
    </location>
</feature>
<evidence type="ECO:0000256" key="6">
    <source>
        <dbReference type="SAM" id="Phobius"/>
    </source>
</evidence>
<dbReference type="GO" id="GO:0016020">
    <property type="term" value="C:membrane"/>
    <property type="evidence" value="ECO:0007669"/>
    <property type="project" value="UniProtKB-SubCell"/>
</dbReference>
<feature type="transmembrane region" description="Helical" evidence="6">
    <location>
        <begin position="12"/>
        <end position="32"/>
    </location>
</feature>
<dbReference type="InterPro" id="IPR050638">
    <property type="entry name" value="AA-Vitamin_Transporters"/>
</dbReference>
<comment type="subcellular location">
    <subcellularLocation>
        <location evidence="1">Membrane</location>
        <topology evidence="1">Multi-pass membrane protein</topology>
    </subcellularLocation>
</comment>
<feature type="domain" description="EamA" evidence="7">
    <location>
        <begin position="176"/>
        <end position="302"/>
    </location>
</feature>
<name>A0AAE9ZGL1_9PROT</name>
<feature type="transmembrane region" description="Helical" evidence="6">
    <location>
        <begin position="44"/>
        <end position="64"/>
    </location>
</feature>
<feature type="transmembrane region" description="Helical" evidence="6">
    <location>
        <begin position="200"/>
        <end position="220"/>
    </location>
</feature>